<name>A0A6I0FFX0_9FIRM</name>
<dbReference type="InterPro" id="IPR023198">
    <property type="entry name" value="PGP-like_dom2"/>
</dbReference>
<dbReference type="CDD" id="cd07505">
    <property type="entry name" value="HAD_BPGM-like"/>
    <property type="match status" value="1"/>
</dbReference>
<organism evidence="1 2">
    <name type="scientific">Alkaliphilus pronyensis</name>
    <dbReference type="NCBI Taxonomy" id="1482732"/>
    <lineage>
        <taxon>Bacteria</taxon>
        <taxon>Bacillati</taxon>
        <taxon>Bacillota</taxon>
        <taxon>Clostridia</taxon>
        <taxon>Peptostreptococcales</taxon>
        <taxon>Natronincolaceae</taxon>
        <taxon>Alkaliphilus</taxon>
    </lineage>
</organism>
<accession>A0A6I0FFX0</accession>
<dbReference type="EMBL" id="WBZC01000024">
    <property type="protein sequence ID" value="KAB3534851.1"/>
    <property type="molecule type" value="Genomic_DNA"/>
</dbReference>
<evidence type="ECO:0000313" key="1">
    <source>
        <dbReference type="EMBL" id="KAB3534851.1"/>
    </source>
</evidence>
<dbReference type="SFLD" id="SFLDG01129">
    <property type="entry name" value="C1.5:_HAD__Beta-PGM__Phosphata"/>
    <property type="match status" value="1"/>
</dbReference>
<dbReference type="RefSeq" id="WP_151861020.1">
    <property type="nucleotide sequence ID" value="NZ_WBZC01000024.1"/>
</dbReference>
<dbReference type="InterPro" id="IPR041492">
    <property type="entry name" value="HAD_2"/>
</dbReference>
<dbReference type="NCBIfam" id="TIGR01509">
    <property type="entry name" value="HAD-SF-IA-v3"/>
    <property type="match status" value="1"/>
</dbReference>
<dbReference type="Gene3D" id="1.10.150.240">
    <property type="entry name" value="Putative phosphatase, domain 2"/>
    <property type="match status" value="1"/>
</dbReference>
<reference evidence="1 2" key="1">
    <citation type="submission" date="2019-10" db="EMBL/GenBank/DDBJ databases">
        <title>Alkaliphilus serpentinus sp. nov. and Alkaliphilus pronyensis sp. nov., two novel anaerobic alkaliphilic species isolated from the serpentinized-hosted hydrothermal field of the Prony Bay (New Caledonia).</title>
        <authorList>
            <person name="Postec A."/>
        </authorList>
    </citation>
    <scope>NUCLEOTIDE SEQUENCE [LARGE SCALE GENOMIC DNA]</scope>
    <source>
        <strain evidence="1 2">LacV</strain>
    </source>
</reference>
<protein>
    <submittedName>
        <fullName evidence="1">HAD family phosphatase</fullName>
    </submittedName>
</protein>
<dbReference type="Gene3D" id="3.40.50.1000">
    <property type="entry name" value="HAD superfamily/HAD-like"/>
    <property type="match status" value="1"/>
</dbReference>
<dbReference type="OrthoDB" id="9797743at2"/>
<dbReference type="Proteomes" id="UP000432715">
    <property type="component" value="Unassembled WGS sequence"/>
</dbReference>
<proteinExistence type="predicted"/>
<dbReference type="SUPFAM" id="SSF56784">
    <property type="entry name" value="HAD-like"/>
    <property type="match status" value="1"/>
</dbReference>
<keyword evidence="2" id="KW-1185">Reference proteome</keyword>
<dbReference type="NCBIfam" id="TIGR01549">
    <property type="entry name" value="HAD-SF-IA-v1"/>
    <property type="match status" value="1"/>
</dbReference>
<dbReference type="Pfam" id="PF13419">
    <property type="entry name" value="HAD_2"/>
    <property type="match status" value="1"/>
</dbReference>
<dbReference type="InterPro" id="IPR036412">
    <property type="entry name" value="HAD-like_sf"/>
</dbReference>
<dbReference type="SFLD" id="SFLDG01135">
    <property type="entry name" value="C1.5.6:_HAD__Beta-PGM__Phospha"/>
    <property type="match status" value="1"/>
</dbReference>
<sequence length="221" mass="24989">MLNNIEAAIFDLDGTLIDSMYVWEIIDIDYLHKRGLDVPMDIGKQTEGKSFTETAKYFKATFKLNESIEEIKAEWINMAHHYYRNSVALKSGAKELLEVLKYKGVKMGIATSCSRVLLEAVLQQHDLHKYFISIVTSCEVSRGKPYPDVFLKASEKLQVNPVKTLAFEDTVAGALAAKTAGMKVVAVHDKYSEKHIEELKDIADYYIESMEELLLEESKVG</sequence>
<gene>
    <name evidence="1" type="ORF">F8154_07635</name>
</gene>
<dbReference type="SFLD" id="SFLDS00003">
    <property type="entry name" value="Haloacid_Dehalogenase"/>
    <property type="match status" value="1"/>
</dbReference>
<dbReference type="InterPro" id="IPR006439">
    <property type="entry name" value="HAD-SF_hydro_IA"/>
</dbReference>
<dbReference type="InterPro" id="IPR023214">
    <property type="entry name" value="HAD_sf"/>
</dbReference>
<dbReference type="AlphaFoldDB" id="A0A6I0FFX0"/>
<dbReference type="PRINTS" id="PR00413">
    <property type="entry name" value="HADHALOGNASE"/>
</dbReference>
<evidence type="ECO:0000313" key="2">
    <source>
        <dbReference type="Proteomes" id="UP000432715"/>
    </source>
</evidence>
<dbReference type="GO" id="GO:0016791">
    <property type="term" value="F:phosphatase activity"/>
    <property type="evidence" value="ECO:0007669"/>
    <property type="project" value="TreeGrafter"/>
</dbReference>
<comment type="caution">
    <text evidence="1">The sequence shown here is derived from an EMBL/GenBank/DDBJ whole genome shotgun (WGS) entry which is preliminary data.</text>
</comment>
<dbReference type="PANTHER" id="PTHR18901:SF38">
    <property type="entry name" value="PSEUDOURIDINE-5'-PHOSPHATASE"/>
    <property type="match status" value="1"/>
</dbReference>
<dbReference type="PANTHER" id="PTHR18901">
    <property type="entry name" value="2-DEOXYGLUCOSE-6-PHOSPHATE PHOSPHATASE 2"/>
    <property type="match status" value="1"/>
</dbReference>